<dbReference type="SUPFAM" id="SSF54913">
    <property type="entry name" value="GlnB-like"/>
    <property type="match status" value="1"/>
</dbReference>
<dbReference type="GO" id="GO:0030234">
    <property type="term" value="F:enzyme regulator activity"/>
    <property type="evidence" value="ECO:0007669"/>
    <property type="project" value="InterPro"/>
</dbReference>
<keyword evidence="2" id="KW-1185">Reference proteome</keyword>
<name>A0A1H6ZJH7_9FIRM</name>
<dbReference type="Pfam" id="PF00543">
    <property type="entry name" value="P-II"/>
    <property type="match status" value="1"/>
</dbReference>
<dbReference type="GO" id="GO:0005524">
    <property type="term" value="F:ATP binding"/>
    <property type="evidence" value="ECO:0007669"/>
    <property type="project" value="TreeGrafter"/>
</dbReference>
<dbReference type="PANTHER" id="PTHR30115">
    <property type="entry name" value="NITROGEN REGULATORY PROTEIN P-II"/>
    <property type="match status" value="1"/>
</dbReference>
<dbReference type="Gene3D" id="3.30.70.120">
    <property type="match status" value="1"/>
</dbReference>
<dbReference type="PRINTS" id="PR00340">
    <property type="entry name" value="PIIGLNB"/>
</dbReference>
<dbReference type="InterPro" id="IPR011322">
    <property type="entry name" value="N-reg_PII-like_a/b"/>
</dbReference>
<dbReference type="STRING" id="84035.SAMN05660742_10981"/>
<dbReference type="RefSeq" id="WP_091831465.1">
    <property type="nucleotide sequence ID" value="NZ_FNZK01000009.1"/>
</dbReference>
<sequence length="130" mass="14232">MKEIMAFIRLNMVNPTKHALAKVGYPSFTCSKAVGRGKRPLAAEAIQVIMENAGSVPADEIGEHLSEGIRLVPRRSFSLIVDDEQVALAVKTIIQVNQTGTPGDGRLFVMPVAEGYNIRTGERQVKELDR</sequence>
<evidence type="ECO:0000313" key="1">
    <source>
        <dbReference type="EMBL" id="SEJ51697.1"/>
    </source>
</evidence>
<organism evidence="1 2">
    <name type="scientific">Propionispira arboris</name>
    <dbReference type="NCBI Taxonomy" id="84035"/>
    <lineage>
        <taxon>Bacteria</taxon>
        <taxon>Bacillati</taxon>
        <taxon>Bacillota</taxon>
        <taxon>Negativicutes</taxon>
        <taxon>Selenomonadales</taxon>
        <taxon>Selenomonadaceae</taxon>
        <taxon>Propionispira</taxon>
    </lineage>
</organism>
<dbReference type="SMART" id="SM00938">
    <property type="entry name" value="P-II"/>
    <property type="match status" value="1"/>
</dbReference>
<dbReference type="AlphaFoldDB" id="A0A1H6ZJH7"/>
<dbReference type="InterPro" id="IPR015867">
    <property type="entry name" value="N-reg_PII/ATP_PRibTrfase_C"/>
</dbReference>
<dbReference type="Proteomes" id="UP000199662">
    <property type="component" value="Unassembled WGS sequence"/>
</dbReference>
<accession>A0A1H6ZJH7</accession>
<reference evidence="1 2" key="1">
    <citation type="submission" date="2016-10" db="EMBL/GenBank/DDBJ databases">
        <authorList>
            <person name="de Groot N.N."/>
        </authorList>
    </citation>
    <scope>NUCLEOTIDE SEQUENCE [LARGE SCALE GENOMIC DNA]</scope>
    <source>
        <strain evidence="1 2">DSM 2179</strain>
    </source>
</reference>
<dbReference type="PANTHER" id="PTHR30115:SF11">
    <property type="entry name" value="NITROGEN REGULATORY PROTEIN P-II HOMOLOG"/>
    <property type="match status" value="1"/>
</dbReference>
<protein>
    <submittedName>
        <fullName evidence="1">Nitrogen regulatory protein P-II family</fullName>
    </submittedName>
</protein>
<evidence type="ECO:0000313" key="2">
    <source>
        <dbReference type="Proteomes" id="UP000199662"/>
    </source>
</evidence>
<proteinExistence type="predicted"/>
<gene>
    <name evidence="1" type="ORF">SAMN05660742_10981</name>
</gene>
<dbReference type="PROSITE" id="PS51343">
    <property type="entry name" value="PII_GLNB_DOM"/>
    <property type="match status" value="1"/>
</dbReference>
<dbReference type="GO" id="GO:0005829">
    <property type="term" value="C:cytosol"/>
    <property type="evidence" value="ECO:0007669"/>
    <property type="project" value="TreeGrafter"/>
</dbReference>
<dbReference type="GO" id="GO:0006808">
    <property type="term" value="P:regulation of nitrogen utilization"/>
    <property type="evidence" value="ECO:0007669"/>
    <property type="project" value="InterPro"/>
</dbReference>
<dbReference type="EMBL" id="FNZK01000009">
    <property type="protein sequence ID" value="SEJ51697.1"/>
    <property type="molecule type" value="Genomic_DNA"/>
</dbReference>
<dbReference type="InterPro" id="IPR002187">
    <property type="entry name" value="N-reg_PII"/>
</dbReference>